<gene>
    <name evidence="1" type="ORF">CLV70_104450</name>
</gene>
<protein>
    <submittedName>
        <fullName evidence="1">Uncharacterized protein</fullName>
    </submittedName>
</protein>
<dbReference type="OrthoDB" id="3400634at2"/>
<accession>A0A2T0SBV3</accession>
<dbReference type="EMBL" id="PVZG01000004">
    <property type="protein sequence ID" value="PRY30897.1"/>
    <property type="molecule type" value="Genomic_DNA"/>
</dbReference>
<evidence type="ECO:0000313" key="2">
    <source>
        <dbReference type="Proteomes" id="UP000239209"/>
    </source>
</evidence>
<proteinExistence type="predicted"/>
<comment type="caution">
    <text evidence="1">The sequence shown here is derived from an EMBL/GenBank/DDBJ whole genome shotgun (WGS) entry which is preliminary data.</text>
</comment>
<keyword evidence="2" id="KW-1185">Reference proteome</keyword>
<dbReference type="Proteomes" id="UP000239209">
    <property type="component" value="Unassembled WGS sequence"/>
</dbReference>
<dbReference type="AlphaFoldDB" id="A0A2T0SBV3"/>
<dbReference type="RefSeq" id="WP_106126487.1">
    <property type="nucleotide sequence ID" value="NZ_PVZG01000004.1"/>
</dbReference>
<reference evidence="1 2" key="1">
    <citation type="submission" date="2018-03" db="EMBL/GenBank/DDBJ databases">
        <title>Genomic Encyclopedia of Archaeal and Bacterial Type Strains, Phase II (KMG-II): from individual species to whole genera.</title>
        <authorList>
            <person name="Goeker M."/>
        </authorList>
    </citation>
    <scope>NUCLEOTIDE SEQUENCE [LARGE SCALE GENOMIC DNA]</scope>
    <source>
        <strain evidence="1 2">DSM 45348</strain>
    </source>
</reference>
<sequence>MTSLVPLQVGDVIQVEEPGCCYGVGSVTLRVTEVHGLVYLDDGPWVMVDGVPLWSNGFEGEVRYAQVRLEVIRHLPHWPSSRNAS</sequence>
<organism evidence="1 2">
    <name type="scientific">Pseudosporangium ferrugineum</name>
    <dbReference type="NCBI Taxonomy" id="439699"/>
    <lineage>
        <taxon>Bacteria</taxon>
        <taxon>Bacillati</taxon>
        <taxon>Actinomycetota</taxon>
        <taxon>Actinomycetes</taxon>
        <taxon>Micromonosporales</taxon>
        <taxon>Micromonosporaceae</taxon>
        <taxon>Pseudosporangium</taxon>
    </lineage>
</organism>
<name>A0A2T0SBV3_9ACTN</name>
<evidence type="ECO:0000313" key="1">
    <source>
        <dbReference type="EMBL" id="PRY30897.1"/>
    </source>
</evidence>